<comment type="caution">
    <text evidence="1">The sequence shown here is derived from an EMBL/GenBank/DDBJ whole genome shotgun (WGS) entry which is preliminary data.</text>
</comment>
<accession>A0A840WH36</accession>
<keyword evidence="2" id="KW-1185">Reference proteome</keyword>
<proteinExistence type="predicted"/>
<dbReference type="Proteomes" id="UP000579647">
    <property type="component" value="Unassembled WGS sequence"/>
</dbReference>
<dbReference type="EMBL" id="JACHDO010000001">
    <property type="protein sequence ID" value="MBB5489378.1"/>
    <property type="molecule type" value="Genomic_DNA"/>
</dbReference>
<evidence type="ECO:0000313" key="2">
    <source>
        <dbReference type="Proteomes" id="UP000579647"/>
    </source>
</evidence>
<name>A0A840WH36_9ACTN</name>
<dbReference type="AlphaFoldDB" id="A0A840WH36"/>
<evidence type="ECO:0000313" key="1">
    <source>
        <dbReference type="EMBL" id="MBB5489378.1"/>
    </source>
</evidence>
<sequence>MDKPHGTDSFSLLYRMGFRINHALLQVMGPAALSPETDPRLRAKREYERRRELHRAWKAHQRSQASTHD</sequence>
<gene>
    <name evidence="1" type="ORF">HNR07_000515</name>
</gene>
<protein>
    <submittedName>
        <fullName evidence="1">Uncharacterized protein</fullName>
    </submittedName>
</protein>
<reference evidence="1 2" key="1">
    <citation type="submission" date="2020-08" db="EMBL/GenBank/DDBJ databases">
        <title>Sequencing the genomes of 1000 actinobacteria strains.</title>
        <authorList>
            <person name="Klenk H.-P."/>
        </authorList>
    </citation>
    <scope>NUCLEOTIDE SEQUENCE [LARGE SCALE GENOMIC DNA]</scope>
    <source>
        <strain evidence="1 2">DSM 44598</strain>
    </source>
</reference>
<dbReference type="RefSeq" id="WP_184361406.1">
    <property type="nucleotide sequence ID" value="NZ_BAAAKM010000010.1"/>
</dbReference>
<organism evidence="1 2">
    <name type="scientific">Nocardiopsis metallicus</name>
    <dbReference type="NCBI Taxonomy" id="179819"/>
    <lineage>
        <taxon>Bacteria</taxon>
        <taxon>Bacillati</taxon>
        <taxon>Actinomycetota</taxon>
        <taxon>Actinomycetes</taxon>
        <taxon>Streptosporangiales</taxon>
        <taxon>Nocardiopsidaceae</taxon>
        <taxon>Nocardiopsis</taxon>
    </lineage>
</organism>